<evidence type="ECO:0000256" key="1">
    <source>
        <dbReference type="SAM" id="MobiDB-lite"/>
    </source>
</evidence>
<protein>
    <submittedName>
        <fullName evidence="2">Uncharacterized protein</fullName>
    </submittedName>
</protein>
<keyword evidence="3" id="KW-1185">Reference proteome</keyword>
<dbReference type="Proteomes" id="UP001620645">
    <property type="component" value="Unassembled WGS sequence"/>
</dbReference>
<proteinExistence type="predicted"/>
<name>A0ABD2HU33_HETSC</name>
<feature type="compositionally biased region" description="Basic and acidic residues" evidence="1">
    <location>
        <begin position="49"/>
        <end position="59"/>
    </location>
</feature>
<dbReference type="AlphaFoldDB" id="A0ABD2HU33"/>
<organism evidence="2 3">
    <name type="scientific">Heterodera schachtii</name>
    <name type="common">Sugarbeet cyst nematode worm</name>
    <name type="synonym">Tylenchus schachtii</name>
    <dbReference type="NCBI Taxonomy" id="97005"/>
    <lineage>
        <taxon>Eukaryota</taxon>
        <taxon>Metazoa</taxon>
        <taxon>Ecdysozoa</taxon>
        <taxon>Nematoda</taxon>
        <taxon>Chromadorea</taxon>
        <taxon>Rhabditida</taxon>
        <taxon>Tylenchina</taxon>
        <taxon>Tylenchomorpha</taxon>
        <taxon>Tylenchoidea</taxon>
        <taxon>Heteroderidae</taxon>
        <taxon>Heteroderinae</taxon>
        <taxon>Heterodera</taxon>
    </lineage>
</organism>
<gene>
    <name evidence="2" type="ORF">niasHS_016558</name>
</gene>
<accession>A0ABD2HU33</accession>
<feature type="region of interest" description="Disordered" evidence="1">
    <location>
        <begin position="31"/>
        <end position="65"/>
    </location>
</feature>
<dbReference type="EMBL" id="JBICCN010000381">
    <property type="protein sequence ID" value="KAL3071899.1"/>
    <property type="molecule type" value="Genomic_DNA"/>
</dbReference>
<evidence type="ECO:0000313" key="2">
    <source>
        <dbReference type="EMBL" id="KAL3071899.1"/>
    </source>
</evidence>
<evidence type="ECO:0000313" key="3">
    <source>
        <dbReference type="Proteomes" id="UP001620645"/>
    </source>
</evidence>
<comment type="caution">
    <text evidence="2">The sequence shown here is derived from an EMBL/GenBank/DDBJ whole genome shotgun (WGS) entry which is preliminary data.</text>
</comment>
<sequence>MKIPKEKVLELTLERGTYWQRQPLPLCRTTLNSHNNNPGPRLKSSLSHLDPRCLAEPKSGKPTKLKKNIPKEKEAELVLERDYLPQVLPKICQKDKRTRVVMHSPKSSVVSLQRINIFSPFQIRNLLMNKREDGFSSYLIETPPSTVFTVTPF</sequence>
<reference evidence="2 3" key="1">
    <citation type="submission" date="2024-10" db="EMBL/GenBank/DDBJ databases">
        <authorList>
            <person name="Kim D."/>
        </authorList>
    </citation>
    <scope>NUCLEOTIDE SEQUENCE [LARGE SCALE GENOMIC DNA]</scope>
    <source>
        <strain evidence="2">Taebaek</strain>
    </source>
</reference>